<accession>A0A8J3N7E5</accession>
<keyword evidence="1" id="KW-1133">Transmembrane helix</keyword>
<feature type="transmembrane region" description="Helical" evidence="1">
    <location>
        <begin position="160"/>
        <end position="180"/>
    </location>
</feature>
<organism evidence="2 3">
    <name type="scientific">Reticulibacter mediterranei</name>
    <dbReference type="NCBI Taxonomy" id="2778369"/>
    <lineage>
        <taxon>Bacteria</taxon>
        <taxon>Bacillati</taxon>
        <taxon>Chloroflexota</taxon>
        <taxon>Ktedonobacteria</taxon>
        <taxon>Ktedonobacterales</taxon>
        <taxon>Reticulibacteraceae</taxon>
        <taxon>Reticulibacter</taxon>
    </lineage>
</organism>
<feature type="transmembrane region" description="Helical" evidence="1">
    <location>
        <begin position="85"/>
        <end position="105"/>
    </location>
</feature>
<feature type="transmembrane region" description="Helical" evidence="1">
    <location>
        <begin position="52"/>
        <end position="73"/>
    </location>
</feature>
<feature type="transmembrane region" description="Helical" evidence="1">
    <location>
        <begin position="12"/>
        <end position="32"/>
    </location>
</feature>
<feature type="transmembrane region" description="Helical" evidence="1">
    <location>
        <begin position="125"/>
        <end position="148"/>
    </location>
</feature>
<evidence type="ECO:0000256" key="1">
    <source>
        <dbReference type="SAM" id="Phobius"/>
    </source>
</evidence>
<evidence type="ECO:0000313" key="2">
    <source>
        <dbReference type="EMBL" id="GHP01125.1"/>
    </source>
</evidence>
<protein>
    <recommendedName>
        <fullName evidence="4">DUF998 domain-containing protein</fullName>
    </recommendedName>
</protein>
<dbReference type="RefSeq" id="WP_220211688.1">
    <property type="nucleotide sequence ID" value="NZ_BNJK01000004.1"/>
</dbReference>
<evidence type="ECO:0000313" key="3">
    <source>
        <dbReference type="Proteomes" id="UP000597444"/>
    </source>
</evidence>
<sequence length="213" mass="22611">MKGNKERTKLLLACGIIAGSIYIIAGGVQILTRSGFDMTRHPLSLMSLGDLGWIQITNFMVTGLLVIAAAVGLRSLAQSDKRQALGSLLVGFYGGCVVGGGIFVTDPALGFPPGAPDTYPQTMSWHAMLHFIVGQMAFLSLIAASFVFARHFIASHASGWAAFSTFTGVIFLAAIIALIATAGMAWASIFLYVAVALGWVWLSALTIRMRARV</sequence>
<comment type="caution">
    <text evidence="2">The sequence shown here is derived from an EMBL/GenBank/DDBJ whole genome shotgun (WGS) entry which is preliminary data.</text>
</comment>
<evidence type="ECO:0008006" key="4">
    <source>
        <dbReference type="Google" id="ProtNLM"/>
    </source>
</evidence>
<reference evidence="2" key="1">
    <citation type="submission" date="2020-10" db="EMBL/GenBank/DDBJ databases">
        <title>Taxonomic study of unclassified bacteria belonging to the class Ktedonobacteria.</title>
        <authorList>
            <person name="Yabe S."/>
            <person name="Wang C.M."/>
            <person name="Zheng Y."/>
            <person name="Sakai Y."/>
            <person name="Cavaletti L."/>
            <person name="Monciardini P."/>
            <person name="Donadio S."/>
        </authorList>
    </citation>
    <scope>NUCLEOTIDE SEQUENCE</scope>
    <source>
        <strain evidence="2">ID150040</strain>
    </source>
</reference>
<keyword evidence="1" id="KW-0812">Transmembrane</keyword>
<dbReference type="AlphaFoldDB" id="A0A8J3N7E5"/>
<dbReference type="EMBL" id="BNJK01000004">
    <property type="protein sequence ID" value="GHP01125.1"/>
    <property type="molecule type" value="Genomic_DNA"/>
</dbReference>
<keyword evidence="3" id="KW-1185">Reference proteome</keyword>
<name>A0A8J3N7E5_9CHLR</name>
<proteinExistence type="predicted"/>
<dbReference type="Pfam" id="PF06197">
    <property type="entry name" value="DUF998"/>
    <property type="match status" value="1"/>
</dbReference>
<dbReference type="Proteomes" id="UP000597444">
    <property type="component" value="Unassembled WGS sequence"/>
</dbReference>
<dbReference type="InterPro" id="IPR009339">
    <property type="entry name" value="DUF998"/>
</dbReference>
<keyword evidence="1" id="KW-0472">Membrane</keyword>
<feature type="transmembrane region" description="Helical" evidence="1">
    <location>
        <begin position="186"/>
        <end position="207"/>
    </location>
</feature>
<gene>
    <name evidence="2" type="ORF">KSF_111720</name>
</gene>